<keyword evidence="2" id="KW-1185">Reference proteome</keyword>
<reference evidence="1 2" key="1">
    <citation type="submission" date="2014-10" db="EMBL/GenBank/DDBJ databases">
        <title>Genome sequence of Erwinia typographi M043b.</title>
        <authorList>
            <person name="Chan K.-G."/>
            <person name="Tan W.-S."/>
        </authorList>
    </citation>
    <scope>NUCLEOTIDE SEQUENCE [LARGE SCALE GENOMIC DNA]</scope>
    <source>
        <strain evidence="1 2">M043b</strain>
    </source>
</reference>
<gene>
    <name evidence="1" type="ORF">NG99_22230</name>
</gene>
<dbReference type="EMBL" id="JRUQ01000062">
    <property type="protein sequence ID" value="KGT88475.1"/>
    <property type="molecule type" value="Genomic_DNA"/>
</dbReference>
<dbReference type="AlphaFoldDB" id="A0A0A3YPD4"/>
<evidence type="ECO:0000313" key="2">
    <source>
        <dbReference type="Proteomes" id="UP000030351"/>
    </source>
</evidence>
<protein>
    <recommendedName>
        <fullName evidence="3">Antitoxin Xre/MbcA/ParS-like toxin-binding domain-containing protein</fullName>
    </recommendedName>
</protein>
<name>A0A0A3YPD4_9GAMM</name>
<organism evidence="1 2">
    <name type="scientific">Erwinia typographi</name>
    <dbReference type="NCBI Taxonomy" id="371042"/>
    <lineage>
        <taxon>Bacteria</taxon>
        <taxon>Pseudomonadati</taxon>
        <taxon>Pseudomonadota</taxon>
        <taxon>Gammaproteobacteria</taxon>
        <taxon>Enterobacterales</taxon>
        <taxon>Erwiniaceae</taxon>
        <taxon>Erwinia</taxon>
    </lineage>
</organism>
<evidence type="ECO:0008006" key="3">
    <source>
        <dbReference type="Google" id="ProtNLM"/>
    </source>
</evidence>
<sequence length="94" mass="10771">MEMLERYYSGEKDWNDFALSFSEFKDLDQVVELAGLLNGNIDVATVIWGKVGSVGAKDWIYKKVNALDKVRPIDCTEDKNLLNRLRVALMRMPC</sequence>
<dbReference type="Proteomes" id="UP000030351">
    <property type="component" value="Unassembled WGS sequence"/>
</dbReference>
<accession>A0A0A3YPD4</accession>
<comment type="caution">
    <text evidence="1">The sequence shown here is derived from an EMBL/GenBank/DDBJ whole genome shotgun (WGS) entry which is preliminary data.</text>
</comment>
<proteinExistence type="predicted"/>
<evidence type="ECO:0000313" key="1">
    <source>
        <dbReference type="EMBL" id="KGT88475.1"/>
    </source>
</evidence>
<dbReference type="RefSeq" id="WP_034897889.1">
    <property type="nucleotide sequence ID" value="NZ_JRUQ01000062.1"/>
</dbReference>
<dbReference type="OrthoDB" id="6922296at2"/>